<evidence type="ECO:0000259" key="1">
    <source>
        <dbReference type="Pfam" id="PF03551"/>
    </source>
</evidence>
<feature type="domain" description="Transcription regulator PadR N-terminal" evidence="1">
    <location>
        <begin position="21"/>
        <end position="87"/>
    </location>
</feature>
<dbReference type="PANTHER" id="PTHR33169:SF13">
    <property type="entry name" value="PADR-FAMILY TRANSCRIPTIONAL REGULATOR"/>
    <property type="match status" value="1"/>
</dbReference>
<dbReference type="InterPro" id="IPR036388">
    <property type="entry name" value="WH-like_DNA-bd_sf"/>
</dbReference>
<dbReference type="SUPFAM" id="SSF46785">
    <property type="entry name" value="Winged helix' DNA-binding domain"/>
    <property type="match status" value="1"/>
</dbReference>
<dbReference type="InterPro" id="IPR036390">
    <property type="entry name" value="WH_DNA-bd_sf"/>
</dbReference>
<dbReference type="InterPro" id="IPR005149">
    <property type="entry name" value="Tscrpt_reg_PadR_N"/>
</dbReference>
<evidence type="ECO:0000313" key="2">
    <source>
        <dbReference type="EMBL" id="MCC9296694.1"/>
    </source>
</evidence>
<accession>A0ABS8NA48</accession>
<evidence type="ECO:0000313" key="3">
    <source>
        <dbReference type="Proteomes" id="UP001165422"/>
    </source>
</evidence>
<sequence length="110" mass="12621">MPRNNSLKMGELTDAYYYILLSLIKPKHGYLIMKSIEEMSQGSFSIGPASLYTSIKKLLEGGLIKLNGDSQQKKIYIITDKGIEFLKNEVRKKRKMVEIAEKIFNSEEML</sequence>
<organism evidence="2 3">
    <name type="scientific">Clostridium aromativorans</name>
    <dbReference type="NCBI Taxonomy" id="2836848"/>
    <lineage>
        <taxon>Bacteria</taxon>
        <taxon>Bacillati</taxon>
        <taxon>Bacillota</taxon>
        <taxon>Clostridia</taxon>
        <taxon>Eubacteriales</taxon>
        <taxon>Clostridiaceae</taxon>
        <taxon>Clostridium</taxon>
    </lineage>
</organism>
<dbReference type="RefSeq" id="WP_150358723.1">
    <property type="nucleotide sequence ID" value="NZ_JAJJPB010000043.1"/>
</dbReference>
<proteinExistence type="predicted"/>
<comment type="caution">
    <text evidence="2">The sequence shown here is derived from an EMBL/GenBank/DDBJ whole genome shotgun (WGS) entry which is preliminary data.</text>
</comment>
<name>A0ABS8NA48_9CLOT</name>
<dbReference type="Gene3D" id="1.10.10.10">
    <property type="entry name" value="Winged helix-like DNA-binding domain superfamily/Winged helix DNA-binding domain"/>
    <property type="match status" value="1"/>
</dbReference>
<keyword evidence="3" id="KW-1185">Reference proteome</keyword>
<dbReference type="InterPro" id="IPR052509">
    <property type="entry name" value="Metal_resp_DNA-bind_regulator"/>
</dbReference>
<dbReference type="PANTHER" id="PTHR33169">
    <property type="entry name" value="PADR-FAMILY TRANSCRIPTIONAL REGULATOR"/>
    <property type="match status" value="1"/>
</dbReference>
<protein>
    <submittedName>
        <fullName evidence="2">PadR family transcriptional regulator</fullName>
    </submittedName>
</protein>
<dbReference type="EMBL" id="JAJJPB010000043">
    <property type="protein sequence ID" value="MCC9296694.1"/>
    <property type="molecule type" value="Genomic_DNA"/>
</dbReference>
<gene>
    <name evidence="2" type="ORF">LN736_17800</name>
</gene>
<reference evidence="2" key="1">
    <citation type="submission" date="2021-11" db="EMBL/GenBank/DDBJ databases">
        <authorList>
            <person name="Qingchun L."/>
            <person name="Dong Z."/>
            <person name="Zongwei Q."/>
            <person name="Jia Z."/>
            <person name="Duotao L."/>
        </authorList>
    </citation>
    <scope>NUCLEOTIDE SEQUENCE</scope>
    <source>
        <strain evidence="2">WLY-B-L2</strain>
    </source>
</reference>
<dbReference type="Pfam" id="PF03551">
    <property type="entry name" value="PadR"/>
    <property type="match status" value="1"/>
</dbReference>
<dbReference type="Proteomes" id="UP001165422">
    <property type="component" value="Unassembled WGS sequence"/>
</dbReference>